<dbReference type="GO" id="GO:0006006">
    <property type="term" value="P:glucose metabolic process"/>
    <property type="evidence" value="ECO:0007669"/>
    <property type="project" value="UniProtKB-KW"/>
</dbReference>
<dbReference type="AlphaFoldDB" id="I2GG75"/>
<keyword evidence="4" id="KW-1185">Reference proteome</keyword>
<dbReference type="PANTHER" id="PTHR30344:SF1">
    <property type="entry name" value="6-PHOSPHOGLUCONOLACTONASE"/>
    <property type="match status" value="1"/>
</dbReference>
<dbReference type="STRING" id="1185876.BN8_01940"/>
<evidence type="ECO:0000256" key="1">
    <source>
        <dbReference type="ARBA" id="ARBA00005564"/>
    </source>
</evidence>
<proteinExistence type="inferred from homology"/>
<evidence type="ECO:0000313" key="3">
    <source>
        <dbReference type="EMBL" id="CCH52900.1"/>
    </source>
</evidence>
<dbReference type="OrthoDB" id="9790815at2"/>
<comment type="similarity">
    <text evidence="1">Belongs to the cycloisomerase 2 family.</text>
</comment>
<dbReference type="EMBL" id="CAIT01000006">
    <property type="protein sequence ID" value="CCH52900.1"/>
    <property type="molecule type" value="Genomic_DNA"/>
</dbReference>
<dbReference type="eggNOG" id="COG2706">
    <property type="taxonomic scope" value="Bacteria"/>
</dbReference>
<dbReference type="PANTHER" id="PTHR30344">
    <property type="entry name" value="6-PHOSPHOGLUCONOLACTONASE-RELATED"/>
    <property type="match status" value="1"/>
</dbReference>
<keyword evidence="2" id="KW-0119">Carbohydrate metabolism</keyword>
<sequence length="364" mass="39592">MNQQTALTDILYVGTYSVRGSRGLYVYAFDRATGTVELVQAVDNPNSPSFLALHPSGHFLYAVNERDEQGDEHFGTVYAYAIDPQSGHLTFINQQVSLGKAPCHISIHQSGKLAFVSNYGSGSLAVLPIREDGSLAEATQLLTHTGSSVDEERQDAPHVHSATLSPDGRWLYASDLGTDKVHAYRVDADQHTLSPHETPYVAVSPGSGPRITAVHPDGRHVYGIKEMSSTVAVFTRHPETDAFALLQDDVPFLPEQYEGERSGGDIHVDAAGRYLYTTNRGNNTLAIFRIGDNGALSPVGLHYTGGDQPRNFWIDPNGDYVLVAHEETDNITVFKRDKQTGDVAATGYEISVPSPVCLVMLARP</sequence>
<dbReference type="InterPro" id="IPR015943">
    <property type="entry name" value="WD40/YVTN_repeat-like_dom_sf"/>
</dbReference>
<name>I2GG75_9BACT</name>
<dbReference type="Proteomes" id="UP000009309">
    <property type="component" value="Unassembled WGS sequence"/>
</dbReference>
<protein>
    <submittedName>
        <fullName evidence="3">6-phosphogluconolactonase</fullName>
        <ecNumber evidence="3">3.1.1.31</ecNumber>
    </submittedName>
</protein>
<accession>I2GG75</accession>
<evidence type="ECO:0000313" key="4">
    <source>
        <dbReference type="Proteomes" id="UP000009309"/>
    </source>
</evidence>
<dbReference type="GO" id="GO:0005829">
    <property type="term" value="C:cytosol"/>
    <property type="evidence" value="ECO:0007669"/>
    <property type="project" value="TreeGrafter"/>
</dbReference>
<dbReference type="GO" id="GO:0017057">
    <property type="term" value="F:6-phosphogluconolactonase activity"/>
    <property type="evidence" value="ECO:0007669"/>
    <property type="project" value="UniProtKB-EC"/>
</dbReference>
<dbReference type="InterPro" id="IPR019405">
    <property type="entry name" value="Lactonase_7-beta_prop"/>
</dbReference>
<dbReference type="SUPFAM" id="SSF51004">
    <property type="entry name" value="C-terminal (heme d1) domain of cytochrome cd1-nitrite reductase"/>
    <property type="match status" value="1"/>
</dbReference>
<organism evidence="3 4">
    <name type="scientific">Fibrisoma limi BUZ 3</name>
    <dbReference type="NCBI Taxonomy" id="1185876"/>
    <lineage>
        <taxon>Bacteria</taxon>
        <taxon>Pseudomonadati</taxon>
        <taxon>Bacteroidota</taxon>
        <taxon>Cytophagia</taxon>
        <taxon>Cytophagales</taxon>
        <taxon>Spirosomataceae</taxon>
        <taxon>Fibrisoma</taxon>
    </lineage>
</organism>
<comment type="caution">
    <text evidence="3">The sequence shown here is derived from an EMBL/GenBank/DDBJ whole genome shotgun (WGS) entry which is preliminary data.</text>
</comment>
<keyword evidence="3" id="KW-0378">Hydrolase</keyword>
<dbReference type="InterPro" id="IPR011048">
    <property type="entry name" value="Haem_d1_sf"/>
</dbReference>
<dbReference type="RefSeq" id="WP_009281484.1">
    <property type="nucleotide sequence ID" value="NZ_CAIT01000006.1"/>
</dbReference>
<dbReference type="Gene3D" id="2.130.10.10">
    <property type="entry name" value="YVTN repeat-like/Quinoprotein amine dehydrogenase"/>
    <property type="match status" value="1"/>
</dbReference>
<dbReference type="InterPro" id="IPR050282">
    <property type="entry name" value="Cycloisomerase_2"/>
</dbReference>
<keyword evidence="2" id="KW-0313">Glucose metabolism</keyword>
<reference evidence="3 4" key="1">
    <citation type="journal article" date="2012" name="J. Bacteriol.">
        <title>Genome Sequence of the Filamentous Bacterium Fibrisoma limi BUZ 3T.</title>
        <authorList>
            <person name="Filippini M."/>
            <person name="Qi W."/>
            <person name="Jaenicke S."/>
            <person name="Goesmann A."/>
            <person name="Smits T.H."/>
            <person name="Bagheri H.C."/>
        </authorList>
    </citation>
    <scope>NUCLEOTIDE SEQUENCE [LARGE SCALE GENOMIC DNA]</scope>
    <source>
        <strain evidence="4">BUZ 3T</strain>
    </source>
</reference>
<dbReference type="EC" id="3.1.1.31" evidence="3"/>
<gene>
    <name evidence="3" type="primary">ybhE</name>
    <name evidence="3" type="ORF">BN8_01940</name>
</gene>
<evidence type="ECO:0000256" key="2">
    <source>
        <dbReference type="ARBA" id="ARBA00022526"/>
    </source>
</evidence>
<dbReference type="FunFam" id="2.130.10.10:FF:000306">
    <property type="entry name" value="3-carboxymuconate cyclase"/>
    <property type="match status" value="1"/>
</dbReference>
<dbReference type="Pfam" id="PF10282">
    <property type="entry name" value="Lactonase"/>
    <property type="match status" value="1"/>
</dbReference>